<evidence type="ECO:0000256" key="6">
    <source>
        <dbReference type="ARBA" id="ARBA00022692"/>
    </source>
</evidence>
<keyword evidence="3" id="KW-1003">Cell membrane</keyword>
<protein>
    <submittedName>
        <fullName evidence="11">PTS system glucoside-specific EIICBA component</fullName>
    </submittedName>
</protein>
<dbReference type="PANTHER" id="PTHR30009">
    <property type="entry name" value="CYTOCHROME C-TYPE SYNTHESIS PROTEIN AND PTS TRANSMEMBRANE COMPONENT"/>
    <property type="match status" value="1"/>
</dbReference>
<dbReference type="InterPro" id="IPR003352">
    <property type="entry name" value="PTS_EIIC"/>
</dbReference>
<dbReference type="AlphaFoldDB" id="A0A4U9VBD4"/>
<feature type="domain" description="Phosphotransferase system EIIC" evidence="10">
    <location>
        <begin position="10"/>
        <end position="75"/>
    </location>
</feature>
<reference evidence="11" key="1">
    <citation type="submission" date="2019-05" db="EMBL/GenBank/DDBJ databases">
        <authorList>
            <consortium name="Pathogen Informatics"/>
        </authorList>
    </citation>
    <scope>NUCLEOTIDE SEQUENCE [LARGE SCALE GENOMIC DNA]</scope>
    <source>
        <strain evidence="11">NCTC12965</strain>
    </source>
</reference>
<dbReference type="GO" id="GO:0005886">
    <property type="term" value="C:plasma membrane"/>
    <property type="evidence" value="ECO:0007669"/>
    <property type="project" value="UniProtKB-SubCell"/>
</dbReference>
<keyword evidence="6 9" id="KW-0812">Transmembrane</keyword>
<keyword evidence="4" id="KW-0762">Sugar transport</keyword>
<dbReference type="InterPro" id="IPR050429">
    <property type="entry name" value="PTS_Glucose_EIICBA"/>
</dbReference>
<gene>
    <name evidence="11" type="primary">glcB_1</name>
    <name evidence="11" type="ORF">NCTC12965_04937</name>
</gene>
<dbReference type="PANTHER" id="PTHR30009:SF12">
    <property type="entry name" value="PHOSPHOTRANSFERASE IIC COMPONENT GLVC"/>
    <property type="match status" value="1"/>
</dbReference>
<organism evidence="11">
    <name type="scientific">Serratia fonticola</name>
    <dbReference type="NCBI Taxonomy" id="47917"/>
    <lineage>
        <taxon>Bacteria</taxon>
        <taxon>Pseudomonadati</taxon>
        <taxon>Pseudomonadota</taxon>
        <taxon>Gammaproteobacteria</taxon>
        <taxon>Enterobacterales</taxon>
        <taxon>Yersiniaceae</taxon>
        <taxon>Serratia</taxon>
    </lineage>
</organism>
<evidence type="ECO:0000313" key="11">
    <source>
        <dbReference type="EMBL" id="VTR43323.1"/>
    </source>
</evidence>
<proteinExistence type="predicted"/>
<evidence type="ECO:0000256" key="9">
    <source>
        <dbReference type="SAM" id="Phobius"/>
    </source>
</evidence>
<keyword evidence="7 9" id="KW-1133">Transmembrane helix</keyword>
<feature type="transmembrane region" description="Helical" evidence="9">
    <location>
        <begin position="12"/>
        <end position="32"/>
    </location>
</feature>
<evidence type="ECO:0000256" key="5">
    <source>
        <dbReference type="ARBA" id="ARBA00022683"/>
    </source>
</evidence>
<sequence>MLSQIQRFGGAMFTPVLLFPFAGIVVGIAIMLRNPMFVGEALTAPDNLFAQIVHIIEEGGWTVFRNMPLIFAVGFTDWPGKAGSGPCLPGRASQFHDLELLH</sequence>
<evidence type="ECO:0000259" key="10">
    <source>
        <dbReference type="Pfam" id="PF02378"/>
    </source>
</evidence>
<evidence type="ECO:0000256" key="1">
    <source>
        <dbReference type="ARBA" id="ARBA00004651"/>
    </source>
</evidence>
<dbReference type="Pfam" id="PF02378">
    <property type="entry name" value="PTS_EIIC"/>
    <property type="match status" value="1"/>
</dbReference>
<keyword evidence="2" id="KW-0813">Transport</keyword>
<dbReference type="EMBL" id="CABEEZ010000108">
    <property type="protein sequence ID" value="VTR43323.1"/>
    <property type="molecule type" value="Genomic_DNA"/>
</dbReference>
<keyword evidence="5" id="KW-0598">Phosphotransferase system</keyword>
<name>A0A4U9VBD4_SERFO</name>
<evidence type="ECO:0000256" key="3">
    <source>
        <dbReference type="ARBA" id="ARBA00022475"/>
    </source>
</evidence>
<comment type="subcellular location">
    <subcellularLocation>
        <location evidence="1">Cell membrane</location>
        <topology evidence="1">Multi-pass membrane protein</topology>
    </subcellularLocation>
</comment>
<evidence type="ECO:0000256" key="7">
    <source>
        <dbReference type="ARBA" id="ARBA00022989"/>
    </source>
</evidence>
<keyword evidence="8 9" id="KW-0472">Membrane</keyword>
<dbReference type="GO" id="GO:0009401">
    <property type="term" value="P:phosphoenolpyruvate-dependent sugar phosphotransferase system"/>
    <property type="evidence" value="ECO:0007669"/>
    <property type="project" value="UniProtKB-KW"/>
</dbReference>
<dbReference type="GO" id="GO:0008982">
    <property type="term" value="F:protein-N(PI)-phosphohistidine-sugar phosphotransferase activity"/>
    <property type="evidence" value="ECO:0007669"/>
    <property type="project" value="InterPro"/>
</dbReference>
<evidence type="ECO:0000256" key="2">
    <source>
        <dbReference type="ARBA" id="ARBA00022448"/>
    </source>
</evidence>
<dbReference type="GO" id="GO:0090563">
    <property type="term" value="F:protein-phosphocysteine-sugar phosphotransferase activity"/>
    <property type="evidence" value="ECO:0007669"/>
    <property type="project" value="TreeGrafter"/>
</dbReference>
<evidence type="ECO:0000256" key="8">
    <source>
        <dbReference type="ARBA" id="ARBA00023136"/>
    </source>
</evidence>
<accession>A0A4U9VBD4</accession>
<evidence type="ECO:0000256" key="4">
    <source>
        <dbReference type="ARBA" id="ARBA00022597"/>
    </source>
</evidence>